<gene>
    <name evidence="2" type="ORF">I6G66_06380</name>
</gene>
<evidence type="ECO:0000256" key="1">
    <source>
        <dbReference type="SAM" id="MobiDB-lite"/>
    </source>
</evidence>
<name>A0A7T2S651_DELAC</name>
<accession>A0A7T2S651</accession>
<feature type="compositionally biased region" description="Basic and acidic residues" evidence="1">
    <location>
        <begin position="128"/>
        <end position="139"/>
    </location>
</feature>
<feature type="region of interest" description="Disordered" evidence="1">
    <location>
        <begin position="223"/>
        <end position="245"/>
    </location>
</feature>
<organism evidence="2 3">
    <name type="scientific">Delftia acidovorans</name>
    <name type="common">Pseudomonas acidovorans</name>
    <name type="synonym">Comamonas acidovorans</name>
    <dbReference type="NCBI Taxonomy" id="80866"/>
    <lineage>
        <taxon>Bacteria</taxon>
        <taxon>Pseudomonadati</taxon>
        <taxon>Pseudomonadota</taxon>
        <taxon>Betaproteobacteria</taxon>
        <taxon>Burkholderiales</taxon>
        <taxon>Comamonadaceae</taxon>
        <taxon>Delftia</taxon>
    </lineage>
</organism>
<dbReference type="Proteomes" id="UP000594778">
    <property type="component" value="Chromosome"/>
</dbReference>
<dbReference type="AlphaFoldDB" id="A0A7T2S651"/>
<evidence type="ECO:0000313" key="2">
    <source>
        <dbReference type="EMBL" id="QPS09645.1"/>
    </source>
</evidence>
<sequence>MTVTRNVMRNVTVGALVSVWGVMRQRGKRNGDDLVCHGVTLMVLDDIADLPGFGAALALSGWVLQTSEGLEFPRFFDEYNVSPEEKTRSQGAERQRRYRERQGQKSDGQSDGFGCVTGDVTDNVTVTPREEKNREEKENTPQPPTGGRQRRSDAGDEPEGFGEFWSAYPRKVGKDAARKAFAKRRPDAALLAKMLAAITIQARSTRWLRDDGQFIPHPSTWLNAGRWDDEEGVGQAGQGDSESRPRWALQAGFENRWEAENAGCREHNAHQFRDGHRAEVTA</sequence>
<feature type="compositionally biased region" description="Basic and acidic residues" evidence="1">
    <location>
        <begin position="83"/>
        <end position="104"/>
    </location>
</feature>
<evidence type="ECO:0000313" key="3">
    <source>
        <dbReference type="Proteomes" id="UP000594778"/>
    </source>
</evidence>
<feature type="compositionally biased region" description="Low complexity" evidence="1">
    <location>
        <begin position="116"/>
        <end position="127"/>
    </location>
</feature>
<reference evidence="2 3" key="1">
    <citation type="submission" date="2020-12" db="EMBL/GenBank/DDBJ databases">
        <title>FDA dAtabase for Regulatory Grade micrObial Sequences (FDA-ARGOS): Supporting development and validation of Infectious Disease Dx tests.</title>
        <authorList>
            <person name="Sproer C."/>
            <person name="Gronow S."/>
            <person name="Severitt S."/>
            <person name="Schroder I."/>
            <person name="Tallon L."/>
            <person name="Sadzewicz L."/>
            <person name="Zhao X."/>
            <person name="Boylan J."/>
            <person name="Ott S."/>
            <person name="Bowen H."/>
            <person name="Vavikolanu K."/>
            <person name="Mehta A."/>
            <person name="Aluvathingal J."/>
            <person name="Nadendla S."/>
            <person name="Lowell S."/>
            <person name="Myers T."/>
            <person name="Yan Y."/>
            <person name="Sichtig H."/>
        </authorList>
    </citation>
    <scope>NUCLEOTIDE SEQUENCE [LARGE SCALE GENOMIC DNA]</scope>
    <source>
        <strain evidence="2 3">FDAARGOS_909</strain>
    </source>
</reference>
<dbReference type="RefSeq" id="WP_197956495.1">
    <property type="nucleotide sequence ID" value="NZ_CP065668.1"/>
</dbReference>
<proteinExistence type="predicted"/>
<dbReference type="EMBL" id="CP065668">
    <property type="protein sequence ID" value="QPS09645.1"/>
    <property type="molecule type" value="Genomic_DNA"/>
</dbReference>
<protein>
    <submittedName>
        <fullName evidence="2">Uncharacterized protein</fullName>
    </submittedName>
</protein>
<feature type="region of interest" description="Disordered" evidence="1">
    <location>
        <begin position="82"/>
        <end position="166"/>
    </location>
</feature>